<gene>
    <name evidence="3" type="ORF">HPP92_017796</name>
</gene>
<evidence type="ECO:0000313" key="4">
    <source>
        <dbReference type="Proteomes" id="UP000639772"/>
    </source>
</evidence>
<evidence type="ECO:0000256" key="1">
    <source>
        <dbReference type="ARBA" id="ARBA00010098"/>
    </source>
</evidence>
<comment type="caution">
    <text evidence="3">The sequence shown here is derived from an EMBL/GenBank/DDBJ whole genome shotgun (WGS) entry which is preliminary data.</text>
</comment>
<dbReference type="PANTHER" id="PTHR12790">
    <property type="entry name" value="TRANSCRIPTION INITIATION FACTOR IA RRN3"/>
    <property type="match status" value="1"/>
</dbReference>
<sequence length="628" mass="71417">MGVELLGNEMPSYGTDGFHLSDAVVSSTISEVLDSVAMASGSIAQEDKDRYNSWVSLIELQNWDQDQEALLVVSLRALSAVVYKIQINFHGSLLANIFSLSIWEFGPLARDAVLDLIVSLAAVPDKFLDDCLHMLVNNFVPPKRKIIDYRLKWMARKKIHSELQRALLHISHMVPLAPLKLKDIIDKRIPRYTAGMEVIMPFVECILELEKGEIGEFLGGALLAKVVEVLTDLDVAINWEDILLDEHTKGVFEIELDDMEEDIVEESQALKGNMFADKLDCLMLITCEHLKECAREGLLVKVFETLLESFRKTVMNAYKSKFTQFLIFYACSLNPEVCGLKFTSLLEGIFLSKEEDLTCRMSAVCYLASYLSRAKFISASNVSSILKRLVDWCYEYCQFCGHKAVATNPKGHQIFYSGFQAVMYILCFHMRSLMDLPHLKASLLKPLQSILCHPLDPLKVCLPSIVQEFLRQAKAAHLFKTHAFSYDVVFDSEFSKAYGGKELLEAFFPFDPYLLKESDRFIRPNFKFWSMVNATYSNCNSDEEFRDLDDPDMGADLDPMGDLHDDFHTEEEEEEEDEEEEEEDVELQFSMNKMSITPKLVSEFAMAARDLPSISSRMPARIRPSVSP</sequence>
<dbReference type="EMBL" id="JADCNM010000009">
    <property type="protein sequence ID" value="KAG0468468.1"/>
    <property type="molecule type" value="Genomic_DNA"/>
</dbReference>
<feature type="compositionally biased region" description="Acidic residues" evidence="2">
    <location>
        <begin position="545"/>
        <end position="555"/>
    </location>
</feature>
<dbReference type="PANTHER" id="PTHR12790:SF0">
    <property type="entry name" value="RNA POLYMERASE I-SPECIFIC TRANSCRIPTION INITIATION FACTOR RRN3-RELATED"/>
    <property type="match status" value="1"/>
</dbReference>
<protein>
    <recommendedName>
        <fullName evidence="5">RNA polymerase I-specific transcription initiation factor RRN3</fullName>
    </recommendedName>
</protein>
<proteinExistence type="inferred from homology"/>
<accession>A0A835QGS5</accession>
<evidence type="ECO:0000256" key="2">
    <source>
        <dbReference type="SAM" id="MobiDB-lite"/>
    </source>
</evidence>
<feature type="region of interest" description="Disordered" evidence="2">
    <location>
        <begin position="545"/>
        <end position="587"/>
    </location>
</feature>
<reference evidence="3 4" key="1">
    <citation type="journal article" date="2020" name="Nat. Food">
        <title>A phased Vanilla planifolia genome enables genetic improvement of flavour and production.</title>
        <authorList>
            <person name="Hasing T."/>
            <person name="Tang H."/>
            <person name="Brym M."/>
            <person name="Khazi F."/>
            <person name="Huang T."/>
            <person name="Chambers A.H."/>
        </authorList>
    </citation>
    <scope>NUCLEOTIDE SEQUENCE [LARGE SCALE GENOMIC DNA]</scope>
    <source>
        <tissue evidence="3">Leaf</tissue>
    </source>
</reference>
<dbReference type="AlphaFoldDB" id="A0A835QGS5"/>
<name>A0A835QGS5_VANPL</name>
<comment type="similarity">
    <text evidence="1">Belongs to the RRN3 family.</text>
</comment>
<dbReference type="GO" id="GO:0006361">
    <property type="term" value="P:transcription initiation at RNA polymerase I promoter"/>
    <property type="evidence" value="ECO:0007669"/>
    <property type="project" value="InterPro"/>
</dbReference>
<dbReference type="InterPro" id="IPR007991">
    <property type="entry name" value="RNA_pol_I_trans_ini_fac_RRN3"/>
</dbReference>
<dbReference type="OrthoDB" id="26970at2759"/>
<dbReference type="GO" id="GO:0001181">
    <property type="term" value="F:RNA polymerase I general transcription initiation factor activity"/>
    <property type="evidence" value="ECO:0007669"/>
    <property type="project" value="InterPro"/>
</dbReference>
<dbReference type="GO" id="GO:0001042">
    <property type="term" value="F:RNA polymerase I core binding"/>
    <property type="evidence" value="ECO:0007669"/>
    <property type="project" value="TreeGrafter"/>
</dbReference>
<organism evidence="3 4">
    <name type="scientific">Vanilla planifolia</name>
    <name type="common">Vanilla</name>
    <dbReference type="NCBI Taxonomy" id="51239"/>
    <lineage>
        <taxon>Eukaryota</taxon>
        <taxon>Viridiplantae</taxon>
        <taxon>Streptophyta</taxon>
        <taxon>Embryophyta</taxon>
        <taxon>Tracheophyta</taxon>
        <taxon>Spermatophyta</taxon>
        <taxon>Magnoliopsida</taxon>
        <taxon>Liliopsida</taxon>
        <taxon>Asparagales</taxon>
        <taxon>Orchidaceae</taxon>
        <taxon>Vanilloideae</taxon>
        <taxon>Vanilleae</taxon>
        <taxon>Vanilla</taxon>
    </lineage>
</organism>
<evidence type="ECO:0008006" key="5">
    <source>
        <dbReference type="Google" id="ProtNLM"/>
    </source>
</evidence>
<evidence type="ECO:0000313" key="3">
    <source>
        <dbReference type="EMBL" id="KAG0468468.1"/>
    </source>
</evidence>
<dbReference type="GO" id="GO:0005634">
    <property type="term" value="C:nucleus"/>
    <property type="evidence" value="ECO:0007669"/>
    <property type="project" value="TreeGrafter"/>
</dbReference>
<dbReference type="Proteomes" id="UP000639772">
    <property type="component" value="Chromosome 9"/>
</dbReference>
<feature type="compositionally biased region" description="Acidic residues" evidence="2">
    <location>
        <begin position="568"/>
        <end position="586"/>
    </location>
</feature>
<dbReference type="Pfam" id="PF05327">
    <property type="entry name" value="RRN3"/>
    <property type="match status" value="1"/>
</dbReference>